<dbReference type="EMBL" id="LKEB01000123">
    <property type="protein sequence ID" value="ROV88206.1"/>
    <property type="molecule type" value="Genomic_DNA"/>
</dbReference>
<evidence type="ECO:0008006" key="4">
    <source>
        <dbReference type="Google" id="ProtNLM"/>
    </source>
</evidence>
<reference evidence="2 3" key="1">
    <citation type="submission" date="2015-09" db="EMBL/GenBank/DDBJ databases">
        <title>Host preference determinants of Valsa canker pathogens revealed by comparative genomics.</title>
        <authorList>
            <person name="Yin Z."/>
            <person name="Huang L."/>
        </authorList>
    </citation>
    <scope>NUCLEOTIDE SEQUENCE [LARGE SCALE GENOMIC DNA]</scope>
    <source>
        <strain evidence="2 3">SXYLt</strain>
    </source>
</reference>
<keyword evidence="3" id="KW-1185">Reference proteome</keyword>
<evidence type="ECO:0000256" key="1">
    <source>
        <dbReference type="SAM" id="MobiDB-lite"/>
    </source>
</evidence>
<dbReference type="Proteomes" id="UP000285146">
    <property type="component" value="Unassembled WGS sequence"/>
</dbReference>
<accession>A0A423VBP1</accession>
<protein>
    <recommendedName>
        <fullName evidence="4">C2H2-type domain-containing protein</fullName>
    </recommendedName>
</protein>
<feature type="compositionally biased region" description="Low complexity" evidence="1">
    <location>
        <begin position="132"/>
        <end position="154"/>
    </location>
</feature>
<dbReference type="PANTHER" id="PTHR38166">
    <property type="entry name" value="C2H2-TYPE DOMAIN-CONTAINING PROTEIN-RELATED"/>
    <property type="match status" value="1"/>
</dbReference>
<feature type="compositionally biased region" description="Gly residues" evidence="1">
    <location>
        <begin position="155"/>
        <end position="168"/>
    </location>
</feature>
<name>A0A423VBP1_9PEZI</name>
<comment type="caution">
    <text evidence="2">The sequence shown here is derived from an EMBL/GenBank/DDBJ whole genome shotgun (WGS) entry which is preliminary data.</text>
</comment>
<dbReference type="PANTHER" id="PTHR38166:SF1">
    <property type="entry name" value="C2H2-TYPE DOMAIN-CONTAINING PROTEIN"/>
    <property type="match status" value="1"/>
</dbReference>
<dbReference type="OrthoDB" id="4161727at2759"/>
<gene>
    <name evidence="2" type="ORF">VPNG_10316</name>
</gene>
<dbReference type="InParanoid" id="A0A423VBP1"/>
<dbReference type="InterPro" id="IPR009057">
    <property type="entry name" value="Homeodomain-like_sf"/>
</dbReference>
<proteinExistence type="predicted"/>
<dbReference type="AlphaFoldDB" id="A0A423VBP1"/>
<feature type="region of interest" description="Disordered" evidence="1">
    <location>
        <begin position="110"/>
        <end position="202"/>
    </location>
</feature>
<evidence type="ECO:0000313" key="3">
    <source>
        <dbReference type="Proteomes" id="UP000285146"/>
    </source>
</evidence>
<dbReference type="SUPFAM" id="SSF46689">
    <property type="entry name" value="Homeodomain-like"/>
    <property type="match status" value="1"/>
</dbReference>
<organism evidence="2 3">
    <name type="scientific">Cytospora leucostoma</name>
    <dbReference type="NCBI Taxonomy" id="1230097"/>
    <lineage>
        <taxon>Eukaryota</taxon>
        <taxon>Fungi</taxon>
        <taxon>Dikarya</taxon>
        <taxon>Ascomycota</taxon>
        <taxon>Pezizomycotina</taxon>
        <taxon>Sordariomycetes</taxon>
        <taxon>Sordariomycetidae</taxon>
        <taxon>Diaporthales</taxon>
        <taxon>Cytosporaceae</taxon>
        <taxon>Cytospora</taxon>
    </lineage>
</organism>
<evidence type="ECO:0000313" key="2">
    <source>
        <dbReference type="EMBL" id="ROV88206.1"/>
    </source>
</evidence>
<sequence length="349" mass="39225">MPKANSRRLDKDEKNVLVHLLQAPKLTNGDIARILNVDERTITRRRKQLNTLGHLSPERNVKGAEKLHEWQLEKVIALLEEQPDLQLKNIQDFLLKEYDLKVTVSTISRQLSRANKARATRPGYKGKRPDLQPAALQQAQPIQARPQVPYTTTAGGTGGAGGAGGGEDGLTSAQRTQPDRIRSRSRSHSQSQPVIGTPATVQPTPSLRLKCPYYACNPQRYASHPYCQSAWPKARDVKYALAMDHVCRQHSTPRFRCNRCMEDFDDNTTLILHQRAPEPCPWREWVVPEGVDDELKGRLRRGGAGDEVEKWRKMFRTIFPGAGDIPDPVVYENAYFAVIDPTLGSALLQ</sequence>